<dbReference type="PANTHER" id="PTHR43750:SF1">
    <property type="entry name" value="GDP-MANNOSE 6-DEHYDROGENASE"/>
    <property type="match status" value="1"/>
</dbReference>
<dbReference type="Pfam" id="PF03721">
    <property type="entry name" value="UDPG_MGDP_dh_N"/>
    <property type="match status" value="1"/>
</dbReference>
<dbReference type="InterPro" id="IPR014026">
    <property type="entry name" value="UDP-Glc/GDP-Man_DH_dimer"/>
</dbReference>
<dbReference type="InterPro" id="IPR008927">
    <property type="entry name" value="6-PGluconate_DH-like_C_sf"/>
</dbReference>
<comment type="pathway">
    <text evidence="1">Nucleotide-sugar biosynthesis; UDP-alpha-D-glucuronate biosynthesis; UDP-alpha-D-glucuronate from UDP-alpha-D-glucose: step 1/1.</text>
</comment>
<dbReference type="InterPro" id="IPR001732">
    <property type="entry name" value="UDP-Glc/GDP-Man_DH_N"/>
</dbReference>
<keyword evidence="10" id="KW-1185">Reference proteome</keyword>
<dbReference type="Pfam" id="PF00984">
    <property type="entry name" value="UDPG_MGDP_dh"/>
    <property type="match status" value="1"/>
</dbReference>
<dbReference type="Gene3D" id="3.40.50.720">
    <property type="entry name" value="NAD(P)-binding Rossmann-like Domain"/>
    <property type="match status" value="2"/>
</dbReference>
<dbReference type="Proteomes" id="UP001597533">
    <property type="component" value="Unassembled WGS sequence"/>
</dbReference>
<dbReference type="Gene3D" id="1.20.5.170">
    <property type="match status" value="1"/>
</dbReference>
<dbReference type="RefSeq" id="WP_183485296.1">
    <property type="nucleotide sequence ID" value="NZ_JBHUOV010000001.1"/>
</dbReference>
<dbReference type="PIRSF" id="PIRSF500134">
    <property type="entry name" value="UDPglc_DH_bac"/>
    <property type="match status" value="1"/>
</dbReference>
<reference evidence="10" key="1">
    <citation type="journal article" date="2019" name="Int. J. Syst. Evol. Microbiol.">
        <title>The Global Catalogue of Microorganisms (GCM) 10K type strain sequencing project: providing services to taxonomists for standard genome sequencing and annotation.</title>
        <authorList>
            <consortium name="The Broad Institute Genomics Platform"/>
            <consortium name="The Broad Institute Genome Sequencing Center for Infectious Disease"/>
            <person name="Wu L."/>
            <person name="Ma J."/>
        </authorList>
    </citation>
    <scope>NUCLEOTIDE SEQUENCE [LARGE SCALE GENOMIC DNA]</scope>
    <source>
        <strain evidence="10">KCTC 32141</strain>
    </source>
</reference>
<evidence type="ECO:0000256" key="4">
    <source>
        <dbReference type="ARBA" id="ARBA00023002"/>
    </source>
</evidence>
<dbReference type="EMBL" id="JBHUOV010000001">
    <property type="protein sequence ID" value="MFD2822513.1"/>
    <property type="molecule type" value="Genomic_DNA"/>
</dbReference>
<keyword evidence="4 7" id="KW-0560">Oxidoreductase</keyword>
<dbReference type="SUPFAM" id="SSF51735">
    <property type="entry name" value="NAD(P)-binding Rossmann-fold domains"/>
    <property type="match status" value="1"/>
</dbReference>
<dbReference type="InterPro" id="IPR017476">
    <property type="entry name" value="UDP-Glc/GDP-Man"/>
</dbReference>
<feature type="domain" description="UDP-glucose/GDP-mannose dehydrogenase C-terminal" evidence="8">
    <location>
        <begin position="316"/>
        <end position="423"/>
    </location>
</feature>
<sequence>MNISVFGLGYVGVVSCACFSRDKHNVIGVDVEKTKVELINSGKATIIEKGLEEEIQKSVDLGLLKATQDFTEAVMKTDVSFICVGTPSLPNGAINLAYIFGVVKQIAEVIKNKSTFHTVVIRSTVKVGTLEACKEIIEDISGKKHNVDFGVVSNPEFLREGSAMYDFANPPYTIIGTKSEKSKEIMKSLYQTIDAPIYFIKPEEAEMIKYTNNNFHAMKITFANEIGNICKENGVDGHVVMDIVAKDTKLNLSPYYLKPGFAFGGSCLPKDVRGLTQIAKSLDLKTPLLSSLLKSNFYQVERGLELIYQTQKKKVGFLGFAFKSGTDDLRESPIVEVIETLIGKGYDLNVYDSNVHLSSLLGKNKEYINSHIPHIYKLLKEDVNEVIENSEVLVIGNNAKEFSKIINTIPSNKTIIDLVRVDEKLTSKDNYIGICW</sequence>
<dbReference type="GO" id="GO:0016491">
    <property type="term" value="F:oxidoreductase activity"/>
    <property type="evidence" value="ECO:0007669"/>
    <property type="project" value="UniProtKB-KW"/>
</dbReference>
<dbReference type="SUPFAM" id="SSF48179">
    <property type="entry name" value="6-phosphogluconate dehydrogenase C-terminal domain-like"/>
    <property type="match status" value="1"/>
</dbReference>
<evidence type="ECO:0000259" key="8">
    <source>
        <dbReference type="SMART" id="SM00984"/>
    </source>
</evidence>
<dbReference type="SUPFAM" id="SSF52413">
    <property type="entry name" value="UDP-glucose/GDP-mannose dehydrogenase C-terminal domain"/>
    <property type="match status" value="1"/>
</dbReference>
<accession>A0ABW5WIF2</accession>
<evidence type="ECO:0000256" key="2">
    <source>
        <dbReference type="ARBA" id="ARBA00006601"/>
    </source>
</evidence>
<dbReference type="NCBIfam" id="TIGR03026">
    <property type="entry name" value="NDP-sugDHase"/>
    <property type="match status" value="1"/>
</dbReference>
<dbReference type="InterPro" id="IPR036291">
    <property type="entry name" value="NAD(P)-bd_dom_sf"/>
</dbReference>
<keyword evidence="5 7" id="KW-0520">NAD</keyword>
<gene>
    <name evidence="9" type="ORF">ACFS5M_02455</name>
</gene>
<comment type="caution">
    <text evidence="9">The sequence shown here is derived from an EMBL/GenBank/DDBJ whole genome shotgun (WGS) entry which is preliminary data.</text>
</comment>
<dbReference type="EC" id="1.1.1.22" evidence="3 7"/>
<dbReference type="SMART" id="SM00984">
    <property type="entry name" value="UDPG_MGDP_dh_C"/>
    <property type="match status" value="1"/>
</dbReference>
<dbReference type="InterPro" id="IPR014027">
    <property type="entry name" value="UDP-Glc/GDP-Man_DH_C"/>
</dbReference>
<evidence type="ECO:0000256" key="5">
    <source>
        <dbReference type="ARBA" id="ARBA00023027"/>
    </source>
</evidence>
<evidence type="ECO:0000313" key="10">
    <source>
        <dbReference type="Proteomes" id="UP001597533"/>
    </source>
</evidence>
<evidence type="ECO:0000256" key="7">
    <source>
        <dbReference type="PIRNR" id="PIRNR000124"/>
    </source>
</evidence>
<dbReference type="PIRSF" id="PIRSF000124">
    <property type="entry name" value="UDPglc_GDPman_dh"/>
    <property type="match status" value="1"/>
</dbReference>
<dbReference type="PANTHER" id="PTHR43750">
    <property type="entry name" value="UDP-GLUCOSE 6-DEHYDROGENASE TUAD"/>
    <property type="match status" value="1"/>
</dbReference>
<evidence type="ECO:0000313" key="9">
    <source>
        <dbReference type="EMBL" id="MFD2822513.1"/>
    </source>
</evidence>
<evidence type="ECO:0000256" key="1">
    <source>
        <dbReference type="ARBA" id="ARBA00004701"/>
    </source>
</evidence>
<dbReference type="InterPro" id="IPR036220">
    <property type="entry name" value="UDP-Glc/GDP-Man_DH_C_sf"/>
</dbReference>
<dbReference type="InterPro" id="IPR028357">
    <property type="entry name" value="UDPglc_DH_bac"/>
</dbReference>
<proteinExistence type="inferred from homology"/>
<evidence type="ECO:0000256" key="6">
    <source>
        <dbReference type="ARBA" id="ARBA00047473"/>
    </source>
</evidence>
<name>A0ABW5WIF2_9FLAO</name>
<comment type="similarity">
    <text evidence="2 7">Belongs to the UDP-glucose/GDP-mannose dehydrogenase family.</text>
</comment>
<dbReference type="Pfam" id="PF03720">
    <property type="entry name" value="UDPG_MGDP_dh_C"/>
    <property type="match status" value="1"/>
</dbReference>
<protein>
    <recommendedName>
        <fullName evidence="3 7">UDP-glucose 6-dehydrogenase</fullName>
        <ecNumber evidence="3 7">1.1.1.22</ecNumber>
    </recommendedName>
</protein>
<evidence type="ECO:0000256" key="3">
    <source>
        <dbReference type="ARBA" id="ARBA00012954"/>
    </source>
</evidence>
<organism evidence="9 10">
    <name type="scientific">Lacinutrix iliipiscaria</name>
    <dbReference type="NCBI Taxonomy" id="1230532"/>
    <lineage>
        <taxon>Bacteria</taxon>
        <taxon>Pseudomonadati</taxon>
        <taxon>Bacteroidota</taxon>
        <taxon>Flavobacteriia</taxon>
        <taxon>Flavobacteriales</taxon>
        <taxon>Flavobacteriaceae</taxon>
        <taxon>Lacinutrix</taxon>
    </lineage>
</organism>
<comment type="catalytic activity">
    <reaction evidence="6 7">
        <text>UDP-alpha-D-glucose + 2 NAD(+) + H2O = UDP-alpha-D-glucuronate + 2 NADH + 3 H(+)</text>
        <dbReference type="Rhea" id="RHEA:23596"/>
        <dbReference type="ChEBI" id="CHEBI:15377"/>
        <dbReference type="ChEBI" id="CHEBI:15378"/>
        <dbReference type="ChEBI" id="CHEBI:57540"/>
        <dbReference type="ChEBI" id="CHEBI:57945"/>
        <dbReference type="ChEBI" id="CHEBI:58052"/>
        <dbReference type="ChEBI" id="CHEBI:58885"/>
        <dbReference type="EC" id="1.1.1.22"/>
    </reaction>
</comment>